<keyword evidence="1" id="KW-0732">Signal</keyword>
<dbReference type="InterPro" id="IPR018392">
    <property type="entry name" value="LysM"/>
</dbReference>
<sequence length="407" mass="44618">MRASTTPLFHHLRSSAIAAACMACAGMSAWAATPAAQLPVTAQQRSTAQQVAAQGIPEADLAANAPDTYVVKRGDTLWDISRIYLQQPWRWPALWGMNLQTIANPHLIYPGQTLYLERRNGMARLVTSRSGEDEVIRISPRVRSESLSGTALPAVNQRLIEAFLVEPEVLAEGESDKAPRLVGAAQERALLSLGDRVYGRSTDQSLEMGQERQYYRVFRNALPMVDPETNAILGYEAQYLGKVQLVASERQETTLDAKGNAHTDPVPASLDITSVKEEIRAGDKLLPMPRINVTSYVPHAPDEHLQGSVVSIYGSNSVVYASRNNVIAINRGQADGVELGHVFRLMTRGARIKDKTDSDQTVIKLPNEANGLAMVFRTFNKVSYALILEAKEGVKVGDALISPDYRQ</sequence>
<feature type="signal peptide" evidence="1">
    <location>
        <begin position="1"/>
        <end position="31"/>
    </location>
</feature>
<dbReference type="PANTHER" id="PTHR34700">
    <property type="entry name" value="POTASSIUM BINDING PROTEIN KBP"/>
    <property type="match status" value="1"/>
</dbReference>
<protein>
    <submittedName>
        <fullName evidence="3">LysM peptidoglycan-binding domain-containing protein</fullName>
    </submittedName>
</protein>
<dbReference type="InterPro" id="IPR036779">
    <property type="entry name" value="LysM_dom_sf"/>
</dbReference>
<evidence type="ECO:0000259" key="2">
    <source>
        <dbReference type="PROSITE" id="PS51782"/>
    </source>
</evidence>
<dbReference type="RefSeq" id="WP_182326475.1">
    <property type="nucleotide sequence ID" value="NZ_CP058554.1"/>
</dbReference>
<dbReference type="PANTHER" id="PTHR34700:SF4">
    <property type="entry name" value="PHAGE-LIKE ELEMENT PBSX PROTEIN XKDP"/>
    <property type="match status" value="1"/>
</dbReference>
<name>A0A7G5EDH5_9BURK</name>
<reference evidence="3 4" key="1">
    <citation type="journal article" date="2020" name="G3 (Bethesda)">
        <title>CeMbio - The Caenorhabditis elegans Microbiome Resource.</title>
        <authorList>
            <person name="Dirksen P."/>
            <person name="Assie A."/>
            <person name="Zimmermann J."/>
            <person name="Zhang F."/>
            <person name="Tietje A.M."/>
            <person name="Marsh S.A."/>
            <person name="Felix M.A."/>
            <person name="Shapira M."/>
            <person name="Kaleta C."/>
            <person name="Schulenburg H."/>
            <person name="Samuel B."/>
        </authorList>
    </citation>
    <scope>NUCLEOTIDE SEQUENCE [LARGE SCALE GENOMIC DNA]</scope>
    <source>
        <strain evidence="3 4">BIGb0172</strain>
    </source>
</reference>
<dbReference type="Proteomes" id="UP000515240">
    <property type="component" value="Chromosome"/>
</dbReference>
<dbReference type="Gene3D" id="3.10.350.10">
    <property type="entry name" value="LysM domain"/>
    <property type="match status" value="1"/>
</dbReference>
<accession>A0A7G5EDH5</accession>
<evidence type="ECO:0000313" key="3">
    <source>
        <dbReference type="EMBL" id="QMV72050.1"/>
    </source>
</evidence>
<dbReference type="SMART" id="SM00257">
    <property type="entry name" value="LysM"/>
    <property type="match status" value="1"/>
</dbReference>
<evidence type="ECO:0000313" key="4">
    <source>
        <dbReference type="Proteomes" id="UP000515240"/>
    </source>
</evidence>
<dbReference type="PROSITE" id="PS51782">
    <property type="entry name" value="LYSM"/>
    <property type="match status" value="1"/>
</dbReference>
<proteinExistence type="predicted"/>
<organism evidence="3 4">
    <name type="scientific">Comamonas piscis</name>
    <dbReference type="NCBI Taxonomy" id="1562974"/>
    <lineage>
        <taxon>Bacteria</taxon>
        <taxon>Pseudomonadati</taxon>
        <taxon>Pseudomonadota</taxon>
        <taxon>Betaproteobacteria</taxon>
        <taxon>Burkholderiales</taxon>
        <taxon>Comamonadaceae</taxon>
        <taxon>Comamonas</taxon>
    </lineage>
</organism>
<evidence type="ECO:0000256" key="1">
    <source>
        <dbReference type="SAM" id="SignalP"/>
    </source>
</evidence>
<dbReference type="SUPFAM" id="SSF54106">
    <property type="entry name" value="LysM domain"/>
    <property type="match status" value="1"/>
</dbReference>
<dbReference type="CDD" id="cd00118">
    <property type="entry name" value="LysM"/>
    <property type="match status" value="1"/>
</dbReference>
<dbReference type="Pfam" id="PF01476">
    <property type="entry name" value="LysM"/>
    <property type="match status" value="1"/>
</dbReference>
<gene>
    <name evidence="3" type="ORF">HS961_03920</name>
</gene>
<dbReference type="EMBL" id="CP058554">
    <property type="protein sequence ID" value="QMV72050.1"/>
    <property type="molecule type" value="Genomic_DNA"/>
</dbReference>
<feature type="chain" id="PRO_5028962944" evidence="1">
    <location>
        <begin position="32"/>
        <end position="407"/>
    </location>
</feature>
<dbReference type="InterPro" id="IPR052196">
    <property type="entry name" value="Bact_Kbp"/>
</dbReference>
<feature type="domain" description="LysM" evidence="2">
    <location>
        <begin position="67"/>
        <end position="116"/>
    </location>
</feature>
<dbReference type="AlphaFoldDB" id="A0A7G5EDH5"/>
<dbReference type="KEGG" id="cpis:HS961_03920"/>
<keyword evidence="4" id="KW-1185">Reference proteome</keyword>